<reference evidence="1" key="1">
    <citation type="journal article" date="2017" name="Elife">
        <title>The kinetoplastid-infecting Bodo saltans virus (BsV), a window into the most abundant giant viruses in the sea.</title>
        <authorList>
            <person name="Deeg C.M."/>
            <person name="Chow C.-E.T."/>
            <person name="Suttle C.A."/>
        </authorList>
    </citation>
    <scope>NUCLEOTIDE SEQUENCE</scope>
    <source>
        <strain evidence="1">NG1</strain>
    </source>
</reference>
<accession>A0A2H4UU51</accession>
<sequence length="148" mass="17775">MANNNIQKLDKLSYNCVVMFNLLAKQIGEHILSEFPKNEEFYMYNQLITDIIKKNVNEPISVFLEYIYQNEEYRNSILESDENFFRANQHENLTSSDKDKIRAMFQFKSCWDKMNKESQDYIKQAMIQLVKVCERYLSLRCNMVNLKK</sequence>
<keyword evidence="2" id="KW-1185">Reference proteome</keyword>
<evidence type="ECO:0000313" key="2">
    <source>
        <dbReference type="Proteomes" id="UP000240325"/>
    </source>
</evidence>
<gene>
    <name evidence="1" type="ORF">BMW23_0406</name>
</gene>
<name>A0A2H4UU51_9VIRU</name>
<evidence type="ECO:0000313" key="1">
    <source>
        <dbReference type="EMBL" id="ATZ80460.1"/>
    </source>
</evidence>
<protein>
    <submittedName>
        <fullName evidence="1">Uncharacterized protein</fullName>
    </submittedName>
</protein>
<dbReference type="EMBL" id="MF782455">
    <property type="protein sequence ID" value="ATZ80460.1"/>
    <property type="molecule type" value="Genomic_DNA"/>
</dbReference>
<organism evidence="1">
    <name type="scientific">Bodo saltans virus</name>
    <dbReference type="NCBI Taxonomy" id="2024608"/>
    <lineage>
        <taxon>Viruses</taxon>
        <taxon>Varidnaviria</taxon>
        <taxon>Bamfordvirae</taxon>
        <taxon>Nucleocytoviricota</taxon>
        <taxon>Megaviricetes</taxon>
        <taxon>Imitervirales</taxon>
        <taxon>Mimiviridae</taxon>
        <taxon>Klosneuvirinae</taxon>
        <taxon>Theiavirus</taxon>
        <taxon>Theiavirus salishense</taxon>
    </lineage>
</organism>
<dbReference type="Proteomes" id="UP000240325">
    <property type="component" value="Segment"/>
</dbReference>
<proteinExistence type="predicted"/>